<dbReference type="InterPro" id="IPR003423">
    <property type="entry name" value="OMP_efflux"/>
</dbReference>
<protein>
    <submittedName>
        <fullName evidence="10">TolC family protein</fullName>
    </submittedName>
</protein>
<comment type="similarity">
    <text evidence="2">Belongs to the outer membrane factor (OMF) (TC 1.B.17) family.</text>
</comment>
<dbReference type="Pfam" id="PF02321">
    <property type="entry name" value="OEP"/>
    <property type="match status" value="1"/>
</dbReference>
<keyword evidence="3" id="KW-0813">Transport</keyword>
<dbReference type="PANTHER" id="PTHR30026">
    <property type="entry name" value="OUTER MEMBRANE PROTEIN TOLC"/>
    <property type="match status" value="1"/>
</dbReference>
<reference evidence="10 11" key="1">
    <citation type="submission" date="2021-01" db="EMBL/GenBank/DDBJ databases">
        <title>Azospirillum sp. YIM DDC1 draft genome.</title>
        <authorList>
            <person name="Wang Y.-X."/>
        </authorList>
    </citation>
    <scope>NUCLEOTIDE SEQUENCE [LARGE SCALE GENOMIC DNA]</scope>
    <source>
        <strain evidence="10 11">YIM DDC1</strain>
    </source>
</reference>
<dbReference type="InterPro" id="IPR051906">
    <property type="entry name" value="TolC-like"/>
</dbReference>
<dbReference type="Proteomes" id="UP000654452">
    <property type="component" value="Unassembled WGS sequence"/>
</dbReference>
<evidence type="ECO:0000313" key="10">
    <source>
        <dbReference type="EMBL" id="MBK4717834.1"/>
    </source>
</evidence>
<keyword evidence="6" id="KW-0472">Membrane</keyword>
<keyword evidence="5" id="KW-0812">Transmembrane</keyword>
<evidence type="ECO:0000256" key="4">
    <source>
        <dbReference type="ARBA" id="ARBA00022452"/>
    </source>
</evidence>
<evidence type="ECO:0000256" key="2">
    <source>
        <dbReference type="ARBA" id="ARBA00007613"/>
    </source>
</evidence>
<keyword evidence="4" id="KW-1134">Transmembrane beta strand</keyword>
<dbReference type="RefSeq" id="WP_200484137.1">
    <property type="nucleotide sequence ID" value="NZ_JAEPIV010000001.1"/>
</dbReference>
<feature type="signal peptide" evidence="9">
    <location>
        <begin position="1"/>
        <end position="28"/>
    </location>
</feature>
<evidence type="ECO:0000256" key="6">
    <source>
        <dbReference type="ARBA" id="ARBA00023136"/>
    </source>
</evidence>
<feature type="coiled-coil region" evidence="8">
    <location>
        <begin position="330"/>
        <end position="357"/>
    </location>
</feature>
<feature type="chain" id="PRO_5047446771" evidence="9">
    <location>
        <begin position="29"/>
        <end position="404"/>
    </location>
</feature>
<evidence type="ECO:0000313" key="11">
    <source>
        <dbReference type="Proteomes" id="UP000654452"/>
    </source>
</evidence>
<keyword evidence="7" id="KW-0998">Cell outer membrane</keyword>
<proteinExistence type="inferred from homology"/>
<dbReference type="SUPFAM" id="SSF56954">
    <property type="entry name" value="Outer membrane efflux proteins (OEP)"/>
    <property type="match status" value="1"/>
</dbReference>
<gene>
    <name evidence="10" type="ORF">JJL56_03040</name>
</gene>
<evidence type="ECO:0000256" key="8">
    <source>
        <dbReference type="SAM" id="Coils"/>
    </source>
</evidence>
<accession>A0ABS1HSP2</accession>
<keyword evidence="11" id="KW-1185">Reference proteome</keyword>
<evidence type="ECO:0000256" key="1">
    <source>
        <dbReference type="ARBA" id="ARBA00004442"/>
    </source>
</evidence>
<evidence type="ECO:0000256" key="7">
    <source>
        <dbReference type="ARBA" id="ARBA00023237"/>
    </source>
</evidence>
<sequence>MRDLGWKLLKQAAATSVAVCLLALPAGAQTLRDAVEGAWKLNPEVRSLEAQRAMATARRGAGEALVPAAPAVTLRHTSDYLNRNIGRREYEAELGVPLWLPGQGTATVRAGDALLARTDAEIAARQLAVAGEVRRAQWQVALAERRAELARQRLTVARQLEADTRRTARAGEISEADHQLARAEALSIAADLRDEELALEEARQAFRTLTGMAPPKAAPEPEIGEPPLEQHPSLLAARLGVRSAQAQRQLVDLTTRDSPEVGLMARRERDSREERYDTVFGVSVRIPFAVEAVNAPKRAEALSEVVRSEAEQANATRTVESDIRQARLAHQAASERLSIARDRAAALRARLSNIERARRAGEISLVEYVRAQEAAFEADLARATAEVQLGAARARMNQSLGVLP</sequence>
<keyword evidence="9" id="KW-0732">Signal</keyword>
<name>A0ABS1HSP2_9PROT</name>
<evidence type="ECO:0000256" key="5">
    <source>
        <dbReference type="ARBA" id="ARBA00022692"/>
    </source>
</evidence>
<dbReference type="Gene3D" id="1.20.1600.10">
    <property type="entry name" value="Outer membrane efflux proteins (OEP)"/>
    <property type="match status" value="1"/>
</dbReference>
<evidence type="ECO:0000256" key="9">
    <source>
        <dbReference type="SAM" id="SignalP"/>
    </source>
</evidence>
<comment type="subcellular location">
    <subcellularLocation>
        <location evidence="1">Cell outer membrane</location>
    </subcellularLocation>
</comment>
<dbReference type="EMBL" id="JAEPIV010000001">
    <property type="protein sequence ID" value="MBK4717834.1"/>
    <property type="molecule type" value="Genomic_DNA"/>
</dbReference>
<dbReference type="PANTHER" id="PTHR30026:SF20">
    <property type="entry name" value="OUTER MEMBRANE PROTEIN TOLC"/>
    <property type="match status" value="1"/>
</dbReference>
<evidence type="ECO:0000256" key="3">
    <source>
        <dbReference type="ARBA" id="ARBA00022448"/>
    </source>
</evidence>
<comment type="caution">
    <text evidence="10">The sequence shown here is derived from an EMBL/GenBank/DDBJ whole genome shotgun (WGS) entry which is preliminary data.</text>
</comment>
<keyword evidence="8" id="KW-0175">Coiled coil</keyword>
<organism evidence="10 11">
    <name type="scientific">Azospirillum aestuarii</name>
    <dbReference type="NCBI Taxonomy" id="2802052"/>
    <lineage>
        <taxon>Bacteria</taxon>
        <taxon>Pseudomonadati</taxon>
        <taxon>Pseudomonadota</taxon>
        <taxon>Alphaproteobacteria</taxon>
        <taxon>Rhodospirillales</taxon>
        <taxon>Azospirillaceae</taxon>
        <taxon>Azospirillum</taxon>
    </lineage>
</organism>